<evidence type="ECO:0000256" key="1">
    <source>
        <dbReference type="ARBA" id="ARBA00009437"/>
    </source>
</evidence>
<dbReference type="Pfam" id="PF03466">
    <property type="entry name" value="LysR_substrate"/>
    <property type="match status" value="1"/>
</dbReference>
<dbReference type="InterPro" id="IPR000847">
    <property type="entry name" value="LysR_HTH_N"/>
</dbReference>
<name>A0ABU7NC76_PSEVI</name>
<reference evidence="6 7" key="1">
    <citation type="submission" date="2024-01" db="EMBL/GenBank/DDBJ databases">
        <title>Characterization of Pseudomonas viridiflava in Georgia, USA.</title>
        <authorList>
            <person name="Zhao M."/>
            <person name="Dutta B."/>
        </authorList>
    </citation>
    <scope>NUCLEOTIDE SEQUENCE [LARGE SCALE GENOMIC DNA]</scope>
    <source>
        <strain evidence="6 7">21GA0539</strain>
    </source>
</reference>
<keyword evidence="2" id="KW-0805">Transcription regulation</keyword>
<evidence type="ECO:0000256" key="4">
    <source>
        <dbReference type="ARBA" id="ARBA00023163"/>
    </source>
</evidence>
<dbReference type="Gene3D" id="3.40.190.290">
    <property type="match status" value="1"/>
</dbReference>
<keyword evidence="7" id="KW-1185">Reference proteome</keyword>
<sequence length="305" mass="33922">MQPTTGGYQPSMLPALSVFVTVARTLSFARAADELRISSTAVSKTIKQLEAGLGTRLLNRTTRSVSLTDAGSQLLSAIQPAFASVENAIEQVRSDYDQPSGELRVNTSHVGYVSLIEPHLPDFLKLYPALSVEISIDNVLSDIVGAGFDVGVRLGHTVQQDMVGIPLGERQQRVVVASPEYLAEYGAPLEPQDLIRHKCIRQRLHARGQFYEWVFRVNDRNQQINVDSNVIYDEMRAAVSAALNGVGLAYVFKQFAEQEIAKGRLRVVLETFSPSGEPFFLYYPHRTQMPAKLRVFVDFFKEKCS</sequence>
<comment type="similarity">
    <text evidence="1">Belongs to the LysR transcriptional regulatory family.</text>
</comment>
<dbReference type="SUPFAM" id="SSF53850">
    <property type="entry name" value="Periplasmic binding protein-like II"/>
    <property type="match status" value="1"/>
</dbReference>
<comment type="caution">
    <text evidence="6">The sequence shown here is derived from an EMBL/GenBank/DDBJ whole genome shotgun (WGS) entry which is preliminary data.</text>
</comment>
<keyword evidence="3" id="KW-0238">DNA-binding</keyword>
<dbReference type="SUPFAM" id="SSF46785">
    <property type="entry name" value="Winged helix' DNA-binding domain"/>
    <property type="match status" value="1"/>
</dbReference>
<evidence type="ECO:0000256" key="3">
    <source>
        <dbReference type="ARBA" id="ARBA00023125"/>
    </source>
</evidence>
<dbReference type="InterPro" id="IPR058163">
    <property type="entry name" value="LysR-type_TF_proteobact-type"/>
</dbReference>
<gene>
    <name evidence="6" type="ORF">V2I87_20760</name>
</gene>
<dbReference type="RefSeq" id="WP_330513518.1">
    <property type="nucleotide sequence ID" value="NZ_JAZEIH010000041.1"/>
</dbReference>
<dbReference type="InterPro" id="IPR036390">
    <property type="entry name" value="WH_DNA-bd_sf"/>
</dbReference>
<accession>A0ABU7NC76</accession>
<organism evidence="6 7">
    <name type="scientific">Pseudomonas viridiflava</name>
    <name type="common">Phytomonas viridiflava</name>
    <dbReference type="NCBI Taxonomy" id="33069"/>
    <lineage>
        <taxon>Bacteria</taxon>
        <taxon>Pseudomonadati</taxon>
        <taxon>Pseudomonadota</taxon>
        <taxon>Gammaproteobacteria</taxon>
        <taxon>Pseudomonadales</taxon>
        <taxon>Pseudomonadaceae</taxon>
        <taxon>Pseudomonas</taxon>
    </lineage>
</organism>
<evidence type="ECO:0000313" key="6">
    <source>
        <dbReference type="EMBL" id="MEE4042529.1"/>
    </source>
</evidence>
<evidence type="ECO:0000313" key="7">
    <source>
        <dbReference type="Proteomes" id="UP001343600"/>
    </source>
</evidence>
<dbReference type="Gene3D" id="1.10.10.10">
    <property type="entry name" value="Winged helix-like DNA-binding domain superfamily/Winged helix DNA-binding domain"/>
    <property type="match status" value="1"/>
</dbReference>
<dbReference type="PRINTS" id="PR00039">
    <property type="entry name" value="HTHLYSR"/>
</dbReference>
<dbReference type="Pfam" id="PF00126">
    <property type="entry name" value="HTH_1"/>
    <property type="match status" value="1"/>
</dbReference>
<evidence type="ECO:0000259" key="5">
    <source>
        <dbReference type="PROSITE" id="PS50931"/>
    </source>
</evidence>
<evidence type="ECO:0000256" key="2">
    <source>
        <dbReference type="ARBA" id="ARBA00023015"/>
    </source>
</evidence>
<dbReference type="PANTHER" id="PTHR30537">
    <property type="entry name" value="HTH-TYPE TRANSCRIPTIONAL REGULATOR"/>
    <property type="match status" value="1"/>
</dbReference>
<keyword evidence="4" id="KW-0804">Transcription</keyword>
<dbReference type="CDD" id="cd08474">
    <property type="entry name" value="PBP2_CrgA_like_5"/>
    <property type="match status" value="1"/>
</dbReference>
<protein>
    <submittedName>
        <fullName evidence="6">LysR family transcriptional regulator</fullName>
    </submittedName>
</protein>
<dbReference type="PANTHER" id="PTHR30537:SF1">
    <property type="entry name" value="HTH-TYPE TRANSCRIPTIONAL REGULATOR PGRR"/>
    <property type="match status" value="1"/>
</dbReference>
<dbReference type="Proteomes" id="UP001343600">
    <property type="component" value="Unassembled WGS sequence"/>
</dbReference>
<dbReference type="InterPro" id="IPR036388">
    <property type="entry name" value="WH-like_DNA-bd_sf"/>
</dbReference>
<dbReference type="PROSITE" id="PS50931">
    <property type="entry name" value="HTH_LYSR"/>
    <property type="match status" value="1"/>
</dbReference>
<feature type="domain" description="HTH lysR-type" evidence="5">
    <location>
        <begin position="13"/>
        <end position="68"/>
    </location>
</feature>
<dbReference type="InterPro" id="IPR005119">
    <property type="entry name" value="LysR_subst-bd"/>
</dbReference>
<dbReference type="EMBL" id="JAZEIP010000045">
    <property type="protein sequence ID" value="MEE4042529.1"/>
    <property type="molecule type" value="Genomic_DNA"/>
</dbReference>
<proteinExistence type="inferred from homology"/>